<dbReference type="PANTHER" id="PTHR41328">
    <property type="entry name" value="TERMINASE SMALL SUBUNIT-RELATED"/>
    <property type="match status" value="1"/>
</dbReference>
<keyword evidence="2" id="KW-0231">Viral genome packaging</keyword>
<proteinExistence type="predicted"/>
<dbReference type="PANTHER" id="PTHR41328:SF2">
    <property type="entry name" value="TERMINASE SMALL SUBUNIT"/>
    <property type="match status" value="1"/>
</dbReference>
<sequence length="251" mass="28829">MEDIELPKGSEPLKNKQHELFCHEYLIDLNITKSAIRAKFSEKSARQHGWVVFSRPEVQERIDFLKSERAKQLKIEQIDVLSRLWAIGTADPRELVKHKLVNCRFCWGEDHQYQWCDEAEFENALQRTIAEEKEIQKEDPDYRANYPTDIGGYGFRRTKPPHPECPSCDGEGKGYLHIEDTSTLSESAQLLYAGAKQTKEGVEVKMHDQMAALKLVGQHIGLFKEKIEHDISDPLKDLLQRASGNTLKPKG</sequence>
<dbReference type="Pfam" id="PF03592">
    <property type="entry name" value="Terminase_2"/>
    <property type="match status" value="1"/>
</dbReference>
<dbReference type="GO" id="GO:0051276">
    <property type="term" value="P:chromosome organization"/>
    <property type="evidence" value="ECO:0007669"/>
    <property type="project" value="InterPro"/>
</dbReference>
<gene>
    <name evidence="3" type="ORF">GAK29_03616</name>
</gene>
<reference evidence="4" key="1">
    <citation type="journal article" date="2020" name="MBio">
        <title>Horizontal gene transfer to a defensive symbiont with a reduced genome amongst a multipartite beetle microbiome.</title>
        <authorList>
            <person name="Waterworth S.C."/>
            <person name="Florez L.V."/>
            <person name="Rees E.R."/>
            <person name="Hertweck C."/>
            <person name="Kaltenpoth M."/>
            <person name="Kwan J.C."/>
        </authorList>
    </citation>
    <scope>NUCLEOTIDE SEQUENCE [LARGE SCALE GENOMIC DNA]</scope>
</reference>
<protein>
    <recommendedName>
        <fullName evidence="5">Terminase small subunit</fullName>
    </recommendedName>
</protein>
<dbReference type="Gene3D" id="1.10.10.1400">
    <property type="entry name" value="Terminase, small subunit, N-terminal DNA-binding domain, HTH motif"/>
    <property type="match status" value="1"/>
</dbReference>
<dbReference type="AlphaFoldDB" id="A0A833UAP0"/>
<keyword evidence="1" id="KW-1188">Viral release from host cell</keyword>
<dbReference type="InterPro" id="IPR038713">
    <property type="entry name" value="Terminase_Gp1_N_sf"/>
</dbReference>
<evidence type="ECO:0008006" key="5">
    <source>
        <dbReference type="Google" id="ProtNLM"/>
    </source>
</evidence>
<dbReference type="Proteomes" id="UP000490535">
    <property type="component" value="Unassembled WGS sequence"/>
</dbReference>
<dbReference type="EMBL" id="WNDP01000121">
    <property type="protein sequence ID" value="KAF1020479.1"/>
    <property type="molecule type" value="Genomic_DNA"/>
</dbReference>
<evidence type="ECO:0000256" key="2">
    <source>
        <dbReference type="ARBA" id="ARBA00023219"/>
    </source>
</evidence>
<evidence type="ECO:0000256" key="1">
    <source>
        <dbReference type="ARBA" id="ARBA00022612"/>
    </source>
</evidence>
<name>A0A833UAP0_ACIBZ</name>
<evidence type="ECO:0000313" key="3">
    <source>
        <dbReference type="EMBL" id="KAF1020479.1"/>
    </source>
</evidence>
<accession>A0A833UAP0</accession>
<comment type="caution">
    <text evidence="3">The sequence shown here is derived from an EMBL/GenBank/DDBJ whole genome shotgun (WGS) entry which is preliminary data.</text>
</comment>
<dbReference type="InterPro" id="IPR005335">
    <property type="entry name" value="Terminase_ssu"/>
</dbReference>
<evidence type="ECO:0000313" key="4">
    <source>
        <dbReference type="Proteomes" id="UP000490535"/>
    </source>
</evidence>
<dbReference type="InterPro" id="IPR052404">
    <property type="entry name" value="SPP1-like_terminase"/>
</dbReference>
<organism evidence="3 4">
    <name type="scientific">Acinetobacter bereziniae</name>
    <name type="common">Acinetobacter genomosp. 10</name>
    <dbReference type="NCBI Taxonomy" id="106648"/>
    <lineage>
        <taxon>Bacteria</taxon>
        <taxon>Pseudomonadati</taxon>
        <taxon>Pseudomonadota</taxon>
        <taxon>Gammaproteobacteria</taxon>
        <taxon>Moraxellales</taxon>
        <taxon>Moraxellaceae</taxon>
        <taxon>Acinetobacter</taxon>
    </lineage>
</organism>